<proteinExistence type="predicted"/>
<protein>
    <submittedName>
        <fullName evidence="2">Uncharacterized protein</fullName>
    </submittedName>
</protein>
<accession>G3HEQ9</accession>
<evidence type="ECO:0000256" key="1">
    <source>
        <dbReference type="SAM" id="MobiDB-lite"/>
    </source>
</evidence>
<feature type="region of interest" description="Disordered" evidence="1">
    <location>
        <begin position="85"/>
        <end position="113"/>
    </location>
</feature>
<evidence type="ECO:0000313" key="2">
    <source>
        <dbReference type="EMBL" id="EGV97607.1"/>
    </source>
</evidence>
<dbReference type="AlphaFoldDB" id="G3HEQ9"/>
<sequence length="113" mass="11922">MITTTKHLAAPNGSHGFPETCATCHPQTSNSGWQILPAECEAYCVLIVGSHHHLCLGSVLQLFQNIVEAPGTGTVLHKLASRPTTTLTPLGSAEESAVQDPEPPSSLTSLRQP</sequence>
<dbReference type="InParanoid" id="G3HEQ9"/>
<gene>
    <name evidence="2" type="ORF">I79_009052</name>
</gene>
<name>G3HEQ9_CRIGR</name>
<evidence type="ECO:0000313" key="3">
    <source>
        <dbReference type="Proteomes" id="UP000001075"/>
    </source>
</evidence>
<dbReference type="EMBL" id="JH000319">
    <property type="protein sequence ID" value="EGV97607.1"/>
    <property type="molecule type" value="Genomic_DNA"/>
</dbReference>
<organism evidence="2 3">
    <name type="scientific">Cricetulus griseus</name>
    <name type="common">Chinese hamster</name>
    <name type="synonym">Cricetulus barabensis griseus</name>
    <dbReference type="NCBI Taxonomy" id="10029"/>
    <lineage>
        <taxon>Eukaryota</taxon>
        <taxon>Metazoa</taxon>
        <taxon>Chordata</taxon>
        <taxon>Craniata</taxon>
        <taxon>Vertebrata</taxon>
        <taxon>Euteleostomi</taxon>
        <taxon>Mammalia</taxon>
        <taxon>Eutheria</taxon>
        <taxon>Euarchontoglires</taxon>
        <taxon>Glires</taxon>
        <taxon>Rodentia</taxon>
        <taxon>Myomorpha</taxon>
        <taxon>Muroidea</taxon>
        <taxon>Cricetidae</taxon>
        <taxon>Cricetinae</taxon>
        <taxon>Cricetulus</taxon>
    </lineage>
</organism>
<reference evidence="3" key="1">
    <citation type="journal article" date="2011" name="Nat. Biotechnol.">
        <title>The genomic sequence of the Chinese hamster ovary (CHO)-K1 cell line.</title>
        <authorList>
            <person name="Xu X."/>
            <person name="Nagarajan H."/>
            <person name="Lewis N.E."/>
            <person name="Pan S."/>
            <person name="Cai Z."/>
            <person name="Liu X."/>
            <person name="Chen W."/>
            <person name="Xie M."/>
            <person name="Wang W."/>
            <person name="Hammond S."/>
            <person name="Andersen M.R."/>
            <person name="Neff N."/>
            <person name="Passarelli B."/>
            <person name="Koh W."/>
            <person name="Fan H.C."/>
            <person name="Wang J."/>
            <person name="Gui Y."/>
            <person name="Lee K.H."/>
            <person name="Betenbaugh M.J."/>
            <person name="Quake S.R."/>
            <person name="Famili I."/>
            <person name="Palsson B.O."/>
            <person name="Wang J."/>
        </authorList>
    </citation>
    <scope>NUCLEOTIDE SEQUENCE [LARGE SCALE GENOMIC DNA]</scope>
    <source>
        <strain evidence="3">CHO K1 cell line</strain>
    </source>
</reference>
<dbReference type="Proteomes" id="UP000001075">
    <property type="component" value="Unassembled WGS sequence"/>
</dbReference>